<evidence type="ECO:0000256" key="4">
    <source>
        <dbReference type="ARBA" id="ARBA00023136"/>
    </source>
</evidence>
<keyword evidence="4 6" id="KW-0472">Membrane</keyword>
<feature type="transmembrane region" description="Helical" evidence="6">
    <location>
        <begin position="79"/>
        <end position="105"/>
    </location>
</feature>
<feature type="transmembrane region" description="Helical" evidence="6">
    <location>
        <begin position="173"/>
        <end position="195"/>
    </location>
</feature>
<feature type="transmembrane region" description="Helical" evidence="6">
    <location>
        <begin position="215"/>
        <end position="240"/>
    </location>
</feature>
<evidence type="ECO:0000256" key="5">
    <source>
        <dbReference type="RuleBase" id="RU000320"/>
    </source>
</evidence>
<organism evidence="8 9">
    <name type="scientific">Lapillicoccus jejuensis</name>
    <dbReference type="NCBI Taxonomy" id="402171"/>
    <lineage>
        <taxon>Bacteria</taxon>
        <taxon>Bacillati</taxon>
        <taxon>Actinomycetota</taxon>
        <taxon>Actinomycetes</taxon>
        <taxon>Micrococcales</taxon>
        <taxon>Intrasporangiaceae</taxon>
        <taxon>Lapillicoccus</taxon>
    </lineage>
</organism>
<dbReference type="EMBL" id="VFMN01000001">
    <property type="protein sequence ID" value="TQJ07604.1"/>
    <property type="molecule type" value="Genomic_DNA"/>
</dbReference>
<dbReference type="GO" id="GO:0016020">
    <property type="term" value="C:membrane"/>
    <property type="evidence" value="ECO:0007669"/>
    <property type="project" value="UniProtKB-SubCell"/>
</dbReference>
<gene>
    <name evidence="8" type="ORF">FB458_0672</name>
</gene>
<evidence type="ECO:0000313" key="8">
    <source>
        <dbReference type="EMBL" id="TQJ07604.1"/>
    </source>
</evidence>
<dbReference type="Pfam" id="PF00361">
    <property type="entry name" value="Proton_antipo_M"/>
    <property type="match status" value="1"/>
</dbReference>
<feature type="transmembrane region" description="Helical" evidence="6">
    <location>
        <begin position="252"/>
        <end position="275"/>
    </location>
</feature>
<feature type="transmembrane region" description="Helical" evidence="6">
    <location>
        <begin position="117"/>
        <end position="137"/>
    </location>
</feature>
<sequence length="495" mass="49197">MVTSVSSFDAALLLPALAPALGALLVLVVDAVVPRTALVHQVVGLVALVVGAGAAVLTLRQPGGDGRSTLCLPDGGPCFWTTTGVSAALQLGALLSAVVVLLLAAPLDPTGGQEDRTAVTVALLLAATSGAAGVASARDLGSWLVTLELATLPVVALAALPATRRAVAGAVQLLLTSLVSFAVLALAAACWYAATGSPSLTGAAVLGVTGTAQKVVLGLAVVLVVAGVGFKLSLAPFHAWTPTAYAGAPLPVAVFLSATSKVAALGALLVVVTALESLGRAAIVTTAAVALVSMTLGNLVALRQDDAVRLLAWSTVAQAGWVVLPLVSVSSLGARASASYLLTYVVATVAAFAVVAVVVRGTRGRAGRRLTSYTGLVRAHPFLGGVLALALTVLAGVPPGVLGVVAKVVVLEPVVAEGWWPLAVVAALNVVLGVAVYLRWFLRLLQRPEGAPGGAGAPGPVLAEAAPLHRVAVVVSGVLLVALSVQPQLLLGLLG</sequence>
<feature type="transmembrane region" description="Helical" evidence="6">
    <location>
        <begin position="42"/>
        <end position="59"/>
    </location>
</feature>
<evidence type="ECO:0000256" key="6">
    <source>
        <dbReference type="SAM" id="Phobius"/>
    </source>
</evidence>
<dbReference type="InterPro" id="IPR001750">
    <property type="entry name" value="ND/Mrp_TM"/>
</dbReference>
<evidence type="ECO:0000256" key="2">
    <source>
        <dbReference type="ARBA" id="ARBA00022692"/>
    </source>
</evidence>
<evidence type="ECO:0000256" key="3">
    <source>
        <dbReference type="ARBA" id="ARBA00022989"/>
    </source>
</evidence>
<comment type="subcellular location">
    <subcellularLocation>
        <location evidence="1">Endomembrane system</location>
        <topology evidence="1">Multi-pass membrane protein</topology>
    </subcellularLocation>
    <subcellularLocation>
        <location evidence="5">Membrane</location>
        <topology evidence="5">Multi-pass membrane protein</topology>
    </subcellularLocation>
</comment>
<feature type="transmembrane region" description="Helical" evidence="6">
    <location>
        <begin position="310"/>
        <end position="329"/>
    </location>
</feature>
<feature type="transmembrane region" description="Helical" evidence="6">
    <location>
        <begin position="418"/>
        <end position="438"/>
    </location>
</feature>
<dbReference type="GO" id="GO:0012505">
    <property type="term" value="C:endomembrane system"/>
    <property type="evidence" value="ECO:0007669"/>
    <property type="project" value="UniProtKB-SubCell"/>
</dbReference>
<feature type="transmembrane region" description="Helical" evidence="6">
    <location>
        <begin position="382"/>
        <end position="406"/>
    </location>
</feature>
<keyword evidence="9" id="KW-1185">Reference proteome</keyword>
<keyword evidence="3 6" id="KW-1133">Transmembrane helix</keyword>
<evidence type="ECO:0000259" key="7">
    <source>
        <dbReference type="Pfam" id="PF00361"/>
    </source>
</evidence>
<reference evidence="8 9" key="1">
    <citation type="submission" date="2019-06" db="EMBL/GenBank/DDBJ databases">
        <title>Sequencing the genomes of 1000 actinobacteria strains.</title>
        <authorList>
            <person name="Klenk H.-P."/>
        </authorList>
    </citation>
    <scope>NUCLEOTIDE SEQUENCE [LARGE SCALE GENOMIC DNA]</scope>
    <source>
        <strain evidence="8 9">DSM 18607</strain>
    </source>
</reference>
<feature type="transmembrane region" description="Helical" evidence="6">
    <location>
        <begin position="281"/>
        <end position="301"/>
    </location>
</feature>
<dbReference type="PANTHER" id="PTHR22773">
    <property type="entry name" value="NADH DEHYDROGENASE"/>
    <property type="match status" value="1"/>
</dbReference>
<evidence type="ECO:0000256" key="1">
    <source>
        <dbReference type="ARBA" id="ARBA00004127"/>
    </source>
</evidence>
<feature type="transmembrane region" description="Helical" evidence="6">
    <location>
        <begin position="143"/>
        <end position="161"/>
    </location>
</feature>
<keyword evidence="2 5" id="KW-0812">Transmembrane</keyword>
<dbReference type="Proteomes" id="UP000317893">
    <property type="component" value="Unassembled WGS sequence"/>
</dbReference>
<dbReference type="AlphaFoldDB" id="A0A542DXF9"/>
<proteinExistence type="predicted"/>
<feature type="domain" description="NADH:quinone oxidoreductase/Mrp antiporter transmembrane" evidence="7">
    <location>
        <begin position="137"/>
        <end position="432"/>
    </location>
</feature>
<protein>
    <submittedName>
        <fullName evidence="8">NADH dehydrogenase subunit N</fullName>
    </submittedName>
</protein>
<feature type="transmembrane region" description="Helical" evidence="6">
    <location>
        <begin position="12"/>
        <end position="33"/>
    </location>
</feature>
<evidence type="ECO:0000313" key="9">
    <source>
        <dbReference type="Proteomes" id="UP000317893"/>
    </source>
</evidence>
<feature type="transmembrane region" description="Helical" evidence="6">
    <location>
        <begin position="341"/>
        <end position="361"/>
    </location>
</feature>
<name>A0A542DXF9_9MICO</name>
<comment type="caution">
    <text evidence="8">The sequence shown here is derived from an EMBL/GenBank/DDBJ whole genome shotgun (WGS) entry which is preliminary data.</text>
</comment>
<accession>A0A542DXF9</accession>